<dbReference type="Proteomes" id="UP000789396">
    <property type="component" value="Unassembled WGS sequence"/>
</dbReference>
<feature type="non-terminal residue" evidence="1">
    <location>
        <position position="229"/>
    </location>
</feature>
<dbReference type="EMBL" id="CAJVPZ010012310">
    <property type="protein sequence ID" value="CAG8638543.1"/>
    <property type="molecule type" value="Genomic_DNA"/>
</dbReference>
<comment type="caution">
    <text evidence="1">The sequence shown here is derived from an EMBL/GenBank/DDBJ whole genome shotgun (WGS) entry which is preliminary data.</text>
</comment>
<protein>
    <submittedName>
        <fullName evidence="1">9789_t:CDS:1</fullName>
    </submittedName>
</protein>
<proteinExistence type="predicted"/>
<keyword evidence="2" id="KW-1185">Reference proteome</keyword>
<gene>
    <name evidence="1" type="ORF">RFULGI_LOCUS7991</name>
</gene>
<name>A0A9N9GYA3_9GLOM</name>
<dbReference type="AlphaFoldDB" id="A0A9N9GYA3"/>
<dbReference type="OrthoDB" id="2411255at2759"/>
<evidence type="ECO:0000313" key="1">
    <source>
        <dbReference type="EMBL" id="CAG8638543.1"/>
    </source>
</evidence>
<sequence>TNIIIKEESNYPQSSFIKLFDKNRSFYYEIIKEGTYPPSNQCYYTKYFKYLIPNNYIVKTQYARTNTKKSNINNKISKISGPLLFGLTLLSVKNIYQTLLFDYNSRFHLFENLSISTKCRKVLKIAHQVLNTVEEEKKNFFYSNDNIKIKRVQFEIGDEQFDIYFEKFDEKSKNERKEAIVKLLDCAKITREAFNILQPIVFEESEDTPDINDKNIVTNMLESIGKEGQ</sequence>
<accession>A0A9N9GYA3</accession>
<evidence type="ECO:0000313" key="2">
    <source>
        <dbReference type="Proteomes" id="UP000789396"/>
    </source>
</evidence>
<organism evidence="1 2">
    <name type="scientific">Racocetra fulgida</name>
    <dbReference type="NCBI Taxonomy" id="60492"/>
    <lineage>
        <taxon>Eukaryota</taxon>
        <taxon>Fungi</taxon>
        <taxon>Fungi incertae sedis</taxon>
        <taxon>Mucoromycota</taxon>
        <taxon>Glomeromycotina</taxon>
        <taxon>Glomeromycetes</taxon>
        <taxon>Diversisporales</taxon>
        <taxon>Gigasporaceae</taxon>
        <taxon>Racocetra</taxon>
    </lineage>
</organism>
<reference evidence="1" key="1">
    <citation type="submission" date="2021-06" db="EMBL/GenBank/DDBJ databases">
        <authorList>
            <person name="Kallberg Y."/>
            <person name="Tangrot J."/>
            <person name="Rosling A."/>
        </authorList>
    </citation>
    <scope>NUCLEOTIDE SEQUENCE</scope>
    <source>
        <strain evidence="1">IN212</strain>
    </source>
</reference>